<dbReference type="Proteomes" id="UP000533021">
    <property type="component" value="Unassembled WGS sequence"/>
</dbReference>
<sequence length="183" mass="21756">MEKKVVKFFTVDNMEKEEAYLNEMAQNGWFFQKYKSFRYHFKQGEPAKYSYAIDFKENEGDEDAYKTLFEDAGWETVFSYPVLNGNWMYFRKAVAPGETEEAIFTDETSLIQLYKNIRKRWTIFGAIVSLFLLIELLIVFQMENNIGITTFIFIIFLILVALYGKMFFNLTRKINHLVTRKTI</sequence>
<dbReference type="EMBL" id="AABAGT010000017">
    <property type="protein sequence ID" value="EAG0867941.1"/>
    <property type="molecule type" value="Genomic_DNA"/>
</dbReference>
<dbReference type="KEGG" id="lmok:CQ02_06230"/>
<dbReference type="EMBL" id="AAANYR010000001">
    <property type="protein sequence ID" value="EAD5784977.1"/>
    <property type="molecule type" value="Genomic_DNA"/>
</dbReference>
<reference evidence="35" key="9">
    <citation type="submission" date="2020-01" db="EMBL/GenBank/DDBJ databases">
        <authorList>
            <consortium name="NCBI Pathogen Detection Project"/>
        </authorList>
    </citation>
    <scope>NUCLEOTIDE SEQUENCE</scope>
    <source>
        <strain evidence="34">09CEB371LM</strain>
        <strain evidence="37">2017-325981-023-01</strain>
        <strain evidence="35">CFIAFB20170045</strain>
        <strain evidence="36">DMG1500109</strain>
    </source>
</reference>
<evidence type="ECO:0000313" key="74">
    <source>
        <dbReference type="Proteomes" id="UP000548278"/>
    </source>
</evidence>
<dbReference type="EMBL" id="AAANYN010000009">
    <property type="protein sequence ID" value="EAD5774139.1"/>
    <property type="molecule type" value="Genomic_DNA"/>
</dbReference>
<comment type="caution">
    <text evidence="20">The sequence shown here is derived from an EMBL/GenBank/DDBJ whole genome shotgun (WGS) entry which is preliminary data.</text>
</comment>
<keyword evidence="1" id="KW-1133">Transmembrane helix</keyword>
<dbReference type="EMBL" id="QXLS01000001">
    <property type="protein sequence ID" value="RKA10512.1"/>
    <property type="molecule type" value="Genomic_DNA"/>
</dbReference>
<dbReference type="Proteomes" id="UP000410967">
    <property type="component" value="Unassembled WGS sequence"/>
</dbReference>
<proteinExistence type="predicted"/>
<evidence type="ECO:0000313" key="56">
    <source>
        <dbReference type="Proteomes" id="UP000403352"/>
    </source>
</evidence>
<dbReference type="Proteomes" id="UP000358545">
    <property type="component" value="Unassembled WGS sequence"/>
</dbReference>
<dbReference type="EMBL" id="AAAREG010000001">
    <property type="protein sequence ID" value="EAE2352758.1"/>
    <property type="molecule type" value="Genomic_DNA"/>
</dbReference>
<evidence type="ECO:0000313" key="19">
    <source>
        <dbReference type="EMBL" id="EAG6168490.1"/>
    </source>
</evidence>
<protein>
    <submittedName>
        <fullName evidence="20">DUF2812 domain-containing protein</fullName>
    </submittedName>
</protein>
<evidence type="ECO:0000256" key="1">
    <source>
        <dbReference type="SAM" id="Phobius"/>
    </source>
</evidence>
<dbReference type="EMBL" id="AAAJWF010000005">
    <property type="protein sequence ID" value="EAC7480839.1"/>
    <property type="molecule type" value="Genomic_DNA"/>
</dbReference>
<evidence type="ECO:0000313" key="73">
    <source>
        <dbReference type="Proteomes" id="UP000546397"/>
    </source>
</evidence>
<evidence type="ECO:0000313" key="47">
    <source>
        <dbReference type="Proteomes" id="UP000345329"/>
    </source>
</evidence>
<evidence type="ECO:0000313" key="55">
    <source>
        <dbReference type="Proteomes" id="UP000398321"/>
    </source>
</evidence>
<evidence type="ECO:0000313" key="18">
    <source>
        <dbReference type="EMBL" id="EAG4330123.1"/>
    </source>
</evidence>
<evidence type="ECO:0000313" key="34">
    <source>
        <dbReference type="EMBL" id="HAA8054031.1"/>
    </source>
</evidence>
<reference evidence="43 45" key="5">
    <citation type="submission" date="2018-06" db="EMBL/GenBank/DDBJ databases">
        <authorList>
            <consortium name="PulseNet: The National Subtyping Network for Foodborne Disease Surveillance"/>
            <person name="Tarr C.L."/>
            <person name="Trees E."/>
            <person name="Katz L.S."/>
            <person name="Carleton-Romer H.A."/>
            <person name="Stroika S."/>
            <person name="Kucerova Z."/>
            <person name="Roache K.F."/>
            <person name="Sabol A.L."/>
            <person name="Besser J."/>
            <person name="Gerner-Smidt P."/>
        </authorList>
    </citation>
    <scope>NUCLEOTIDE SEQUENCE [LARGE SCALE GENOMIC DNA]</scope>
    <source>
        <strain evidence="2 45">2015L-6227</strain>
        <strain evidence="11 43">PNUSAL000134</strain>
        <strain evidence="5 48">PNUSAL000910</strain>
        <strain evidence="13 49">PNUSAL002180</strain>
        <strain evidence="14 63">PNUSAL002298</strain>
    </source>
</reference>
<evidence type="ECO:0000313" key="78">
    <source>
        <dbReference type="Proteomes" id="UP000843775"/>
    </source>
</evidence>
<evidence type="ECO:0000313" key="29">
    <source>
        <dbReference type="EMBL" id="ECX6923115.1"/>
    </source>
</evidence>
<evidence type="ECO:0000313" key="57">
    <source>
        <dbReference type="Proteomes" id="UP000410967"/>
    </source>
</evidence>
<evidence type="ECO:0000313" key="26">
    <source>
        <dbReference type="EMBL" id="EAK9315951.1"/>
    </source>
</evidence>
<dbReference type="Proteomes" id="UP000478682">
    <property type="component" value="Unassembled WGS sequence"/>
</dbReference>
<reference evidence="69 70" key="7">
    <citation type="submission" date="2019-04" db="EMBL/GenBank/DDBJ databases">
        <authorList>
            <person name="Ashton P.M."/>
            <person name="Dallman T."/>
            <person name="Nair S."/>
            <person name="De Pinna E."/>
            <person name="Peters T."/>
            <person name="Grant K."/>
        </authorList>
    </citation>
    <scope>NUCLEOTIDE SEQUENCE [LARGE SCALE GENOMIC DNA]</scope>
    <source>
        <strain evidence="23 70">282333</strain>
        <strain evidence="24 69">282352</strain>
        <strain evidence="22 73">289003</strain>
        <strain evidence="32 62">788324</strain>
        <strain evidence="12">RL15000286</strain>
    </source>
</reference>
<dbReference type="Proteomes" id="UP000852906">
    <property type="component" value="Unassembled WGS sequence"/>
</dbReference>
<dbReference type="EMBL" id="AAIAJJ010000007">
    <property type="protein sequence ID" value="ECC1557882.1"/>
    <property type="molecule type" value="Genomic_DNA"/>
</dbReference>
<evidence type="ECO:0000313" key="62">
    <source>
        <dbReference type="Proteomes" id="UP000467536"/>
    </source>
</evidence>
<dbReference type="EMBL" id="MJTJ01000019">
    <property type="protein sequence ID" value="OET49211.1"/>
    <property type="molecule type" value="Genomic_DNA"/>
</dbReference>
<accession>A0A0B8QUW8</accession>
<dbReference type="Proteomes" id="UP000379076">
    <property type="component" value="Unassembled WGS sequence"/>
</dbReference>
<reference evidence="76 77" key="3">
    <citation type="journal article" date="2018" name="Genome Biol.">
        <title>SKESA: strategic k-mer extension for scrupulous assemblies.</title>
        <authorList>
            <person name="Souvorov A."/>
            <person name="Agarwala R."/>
            <person name="Lipman D.J."/>
        </authorList>
    </citation>
    <scope>NUCLEOTIDE SEQUENCE [LARGE SCALE GENOMIC DNA]</scope>
    <source>
        <strain evidence="34">09CEB371LM</strain>
        <strain evidence="37">2017-325981-023-01</strain>
        <strain evidence="35 76">CFIAFB20170045</strain>
        <strain evidence="36 78">DMG1500109</strain>
    </source>
</reference>
<dbReference type="EMBL" id="AABBAW010000001">
    <property type="protein sequence ID" value="EAG2513605.1"/>
    <property type="molecule type" value="Genomic_DNA"/>
</dbReference>
<dbReference type="EMBL" id="AAAKQF010000009">
    <property type="protein sequence ID" value="EAC9041068.1"/>
    <property type="molecule type" value="Genomic_DNA"/>
</dbReference>
<evidence type="ECO:0000313" key="60">
    <source>
        <dbReference type="Proteomes" id="UP000460224"/>
    </source>
</evidence>
<dbReference type="EMBL" id="AABCVX010000001">
    <property type="protein sequence ID" value="EAG6168490.1"/>
    <property type="molecule type" value="Genomic_DNA"/>
</dbReference>
<evidence type="ECO:0000313" key="67">
    <source>
        <dbReference type="Proteomes" id="UP000525850"/>
    </source>
</evidence>
<evidence type="ECO:0000313" key="12">
    <source>
        <dbReference type="EMBL" id="EAE4942892.1"/>
    </source>
</evidence>
<dbReference type="Proteomes" id="UP000393182">
    <property type="component" value="Unassembled WGS sequence"/>
</dbReference>
<evidence type="ECO:0000313" key="59">
    <source>
        <dbReference type="Proteomes" id="UP000455569"/>
    </source>
</evidence>
<dbReference type="EMBL" id="AAHZFY010000017">
    <property type="protein sequence ID" value="ECB9513842.1"/>
    <property type="molecule type" value="Genomic_DNA"/>
</dbReference>
<evidence type="ECO:0000313" key="5">
    <source>
        <dbReference type="EMBL" id="EAC9041068.1"/>
    </source>
</evidence>
<dbReference type="EMBL" id="AABEKY010000007">
    <property type="protein sequence ID" value="EAG9388274.1"/>
    <property type="molecule type" value="Genomic_DNA"/>
</dbReference>
<evidence type="ECO:0000313" key="16">
    <source>
        <dbReference type="EMBL" id="EAG2243865.1"/>
    </source>
</evidence>
<dbReference type="Proteomes" id="UP000344343">
    <property type="component" value="Unassembled WGS sequence"/>
</dbReference>
<evidence type="ECO:0000313" key="50">
    <source>
        <dbReference type="Proteomes" id="UP000365297"/>
    </source>
</evidence>
<evidence type="ECO:0000313" key="72">
    <source>
        <dbReference type="Proteomes" id="UP000544530"/>
    </source>
</evidence>
<dbReference type="Proteomes" id="UP000467347">
    <property type="component" value="Unassembled WGS sequence"/>
</dbReference>
<evidence type="ECO:0000313" key="76">
    <source>
        <dbReference type="Proteomes" id="UP000841146"/>
    </source>
</evidence>
<evidence type="ECO:0000313" key="68">
    <source>
        <dbReference type="Proteomes" id="UP000527632"/>
    </source>
</evidence>
<feature type="transmembrane region" description="Helical" evidence="1">
    <location>
        <begin position="146"/>
        <end position="164"/>
    </location>
</feature>
<dbReference type="Proteomes" id="UP000368512">
    <property type="component" value="Unassembled WGS sequence"/>
</dbReference>
<evidence type="ECO:0000313" key="14">
    <source>
        <dbReference type="EMBL" id="EAG1892708.1"/>
    </source>
</evidence>
<dbReference type="Proteomes" id="UP000843503">
    <property type="component" value="Unassembled WGS sequence"/>
</dbReference>
<evidence type="ECO:0000313" key="40">
    <source>
        <dbReference type="EMBL" id="OET49211.1"/>
    </source>
</evidence>
<evidence type="ECO:0000313" key="11">
    <source>
        <dbReference type="EMBL" id="EAE2352758.1"/>
    </source>
</evidence>
<dbReference type="EMBL" id="AAALRN010000001">
    <property type="protein sequence ID" value="EAD1183496.1"/>
    <property type="molecule type" value="Genomic_DNA"/>
</dbReference>
<reference evidence="41 42" key="2">
    <citation type="journal article" date="2018" name="BMC Genomics">
        <title>Genes significantly associated with lineage II food isolates of Listeria monocytogenes.</title>
        <authorList>
            <person name="Pirone-Davies C."/>
            <person name="Chen Y."/>
            <person name="Pightling A."/>
            <person name="Ryan G."/>
            <person name="Wang Y."/>
            <person name="Yao K."/>
            <person name="Hoffmann M."/>
            <person name="Allard M.W."/>
        </authorList>
    </citation>
    <scope>NUCLEOTIDE SEQUENCE [LARGE SCALE GENOMIC DNA]</scope>
    <source>
        <strain evidence="41 42">PNUSAL000550</strain>
    </source>
</reference>
<reference evidence="39 72" key="10">
    <citation type="submission" date="2020-06" db="EMBL/GenBank/DDBJ databases">
        <title>Two Listeria outbreaks in Switzerland in 2018 and 2020.</title>
        <authorList>
            <person name="Stevens M.J.A."/>
            <person name="Bloemberg G."/>
            <person name="Nusch-Inderbinnen M."/>
            <person name="Stephan R."/>
        </authorList>
    </citation>
    <scope>NUCLEOTIDE SEQUENCE [LARGE SCALE GENOMIC DNA]</scope>
    <source>
        <strain evidence="39 72">N18-0707</strain>
    </source>
</reference>
<dbReference type="EMBL" id="AACKDQ010000004">
    <property type="protein sequence ID" value="EAK9315951.1"/>
    <property type="molecule type" value="Genomic_DNA"/>
</dbReference>
<evidence type="ECO:0000313" key="77">
    <source>
        <dbReference type="Proteomes" id="UP000843503"/>
    </source>
</evidence>
<evidence type="ECO:0000313" key="25">
    <source>
        <dbReference type="EMBL" id="EAH4240463.1"/>
    </source>
</evidence>
<evidence type="ECO:0000313" key="45">
    <source>
        <dbReference type="Proteomes" id="UP000339309"/>
    </source>
</evidence>
<dbReference type="EMBL" id="AANEHK010000012">
    <property type="protein sequence ID" value="EDO0986797.1"/>
    <property type="molecule type" value="Genomic_DNA"/>
</dbReference>
<evidence type="ECO:0000313" key="64">
    <source>
        <dbReference type="Proteomes" id="UP000478704"/>
    </source>
</evidence>
<evidence type="ECO:0000313" key="79">
    <source>
        <dbReference type="Proteomes" id="UP000852906"/>
    </source>
</evidence>
<evidence type="ECO:0000313" key="2">
    <source>
        <dbReference type="EMBL" id="EAC4553326.1"/>
    </source>
</evidence>
<dbReference type="Proteomes" id="UP000337746">
    <property type="component" value="Unassembled WGS sequence"/>
</dbReference>
<evidence type="ECO:0000313" key="43">
    <source>
        <dbReference type="Proteomes" id="UP000336166"/>
    </source>
</evidence>
<evidence type="ECO:0000313" key="66">
    <source>
        <dbReference type="Proteomes" id="UP000522199"/>
    </source>
</evidence>
<evidence type="ECO:0000313" key="31">
    <source>
        <dbReference type="EMBL" id="EDN9835042.1"/>
    </source>
</evidence>
<evidence type="ECO:0000313" key="58">
    <source>
        <dbReference type="Proteomes" id="UP000427828"/>
    </source>
</evidence>
<evidence type="ECO:0000313" key="52">
    <source>
        <dbReference type="Proteomes" id="UP000376505"/>
    </source>
</evidence>
<dbReference type="Proteomes" id="UP000365297">
    <property type="component" value="Unassembled WGS sequence"/>
</dbReference>
<dbReference type="Proteomes" id="UP000522199">
    <property type="component" value="Unassembled WGS sequence"/>
</dbReference>
<dbReference type="Proteomes" id="UP000566721">
    <property type="component" value="Unassembled WGS sequence"/>
</dbReference>
<dbReference type="Proteomes" id="UP000460224">
    <property type="component" value="Unassembled WGS sequence"/>
</dbReference>
<organism evidence="20 74">
    <name type="scientific">Listeria monocytogenes</name>
    <dbReference type="NCBI Taxonomy" id="1639"/>
    <lineage>
        <taxon>Bacteria</taxon>
        <taxon>Bacillati</taxon>
        <taxon>Bacillota</taxon>
        <taxon>Bacilli</taxon>
        <taxon>Bacillales</taxon>
        <taxon>Listeriaceae</taxon>
        <taxon>Listeria</taxon>
    </lineage>
</organism>
<evidence type="ECO:0000313" key="46">
    <source>
        <dbReference type="Proteomes" id="UP000344343"/>
    </source>
</evidence>
<evidence type="ECO:0000313" key="28">
    <source>
        <dbReference type="EMBL" id="ECC1557882.1"/>
    </source>
</evidence>
<evidence type="ECO:0000313" key="7">
    <source>
        <dbReference type="EMBL" id="EAD3791192.1"/>
    </source>
</evidence>
<dbReference type="EMBL" id="AABAWE010000007">
    <property type="protein sequence ID" value="EAG2088274.1"/>
    <property type="molecule type" value="Genomic_DNA"/>
</dbReference>
<dbReference type="Proteomes" id="UP000841146">
    <property type="component" value="Unassembled WGS sequence"/>
</dbReference>
<reference evidence="57 66" key="8">
    <citation type="submission" date="2019-04" db="EMBL/GenBank/DDBJ databases">
        <authorList>
            <consortium name="GenomeTrakr network: Whole genome sequencing for foodborne pathogen traceback"/>
        </authorList>
    </citation>
    <scope>NUCLEOTIDE SEQUENCE [LARGE SCALE GENOMIC DNA]</scope>
    <source>
        <strain evidence="20 74">CFSAN004300</strain>
        <strain evidence="21 66">CFSAN072474</strain>
        <strain evidence="26 57">PHLUSALM00088</strain>
    </source>
</reference>
<evidence type="ECO:0000313" key="15">
    <source>
        <dbReference type="EMBL" id="EAG2088274.1"/>
    </source>
</evidence>
<keyword evidence="1" id="KW-0812">Transmembrane</keyword>
<keyword evidence="1" id="KW-0472">Membrane</keyword>
<evidence type="ECO:0000313" key="38">
    <source>
        <dbReference type="EMBL" id="KAA9453810.1"/>
    </source>
</evidence>
<evidence type="ECO:0000313" key="61">
    <source>
        <dbReference type="Proteomes" id="UP000467347"/>
    </source>
</evidence>
<dbReference type="EMBL" id="AAASLB010000008">
    <property type="protein sequence ID" value="EAE4942892.1"/>
    <property type="molecule type" value="Genomic_DNA"/>
</dbReference>
<dbReference type="EMBL" id="AAAIKW010000010">
    <property type="protein sequence ID" value="EAC4553326.1"/>
    <property type="molecule type" value="Genomic_DNA"/>
</dbReference>
<dbReference type="Proteomes" id="UP000389283">
    <property type="component" value="Unassembled WGS sequence"/>
</dbReference>
<gene>
    <name evidence="13" type="ORF">A8L61_11690</name>
    <name evidence="20" type="ORF">AB917_11970</name>
    <name evidence="2" type="ORF">ABZ57_12595</name>
    <name evidence="40" type="ORF">AJL21_13175</name>
    <name evidence="10" type="ORF">ART25_02865</name>
    <name evidence="3" type="ORF">ARY78_00175</name>
    <name evidence="17" type="ORF">B1N52_00390</name>
    <name evidence="16" type="ORF">B1S26_00455</name>
    <name evidence="14" type="ORF">BB997_03695</name>
    <name evidence="29" type="ORF">BCZ19_00395</name>
    <name evidence="15" type="ORF">BCZ21_13460</name>
    <name evidence="18" type="ORF">CAV64_02490</name>
    <name evidence="21" type="ORF">CW845_12325</name>
    <name evidence="23" type="ORF">D4920_14275</name>
    <name evidence="22" type="ORF">D4B11_12485</name>
    <name evidence="24" type="ORF">D5N24_13635</name>
    <name evidence="38" type="ORF">DCK61_04915</name>
    <name evidence="19" type="ORF">DCT16_03695</name>
    <name evidence="4" type="ORF">DQ70_09125</name>
    <name evidence="41" type="ORF">DYZ80_00039</name>
    <name evidence="12" type="ORF">E1W56_12670</name>
    <name evidence="25" type="ORF">E5F58_00445</name>
    <name evidence="9" type="ORF">EX365_00200</name>
    <name evidence="8" type="ORF">EXZ73_07495</name>
    <name evidence="26" type="ORF">FA835_02405</name>
    <name evidence="27" type="ORF">FLQ97_08835</name>
    <name evidence="28" type="ORF">FNX40_13815</name>
    <name evidence="32" type="ORF">FV747_12410</name>
    <name evidence="33" type="ORF">G3O21_002821</name>
    <name evidence="34" type="ORF">GHH22_12865</name>
    <name evidence="36" type="ORF">GI949_04855</name>
    <name evidence="31" type="ORF">GJW51_00005</name>
    <name evidence="30" type="ORF">GQG13_03855</name>
    <name evidence="35" type="ORF">GYX23_08565</name>
    <name evidence="37" type="ORF">HQN34_000868</name>
    <name evidence="39" type="ORF">HZJ64_05805</name>
    <name evidence="5" type="ORF">KV70_12675</name>
    <name evidence="6" type="ORF">QD52_00195</name>
    <name evidence="7" type="ORF">UI29_00220</name>
    <name evidence="11" type="ORF">Y261_00165</name>
</gene>
<dbReference type="Proteomes" id="UP000544530">
    <property type="component" value="Unassembled WGS sequence"/>
</dbReference>
<dbReference type="EMBL" id="AANPAU010000012">
    <property type="protein sequence ID" value="EDP8515366.1"/>
    <property type="molecule type" value="Genomic_DNA"/>
</dbReference>
<evidence type="ECO:0000313" key="24">
    <source>
        <dbReference type="EMBL" id="EAH3295447.1"/>
    </source>
</evidence>
<dbReference type="Proteomes" id="UP000840039">
    <property type="component" value="Unassembled WGS sequence"/>
</dbReference>
<evidence type="ECO:0000313" key="17">
    <source>
        <dbReference type="EMBL" id="EAG2513605.1"/>
    </source>
</evidence>
<evidence type="ECO:0000313" key="30">
    <source>
        <dbReference type="EMBL" id="EDN7714257.1"/>
    </source>
</evidence>
<reference evidence="38 60" key="4">
    <citation type="submission" date="2018-04" db="EMBL/GenBank/DDBJ databases">
        <title>Genome Analysis of a Prevalent Clone of Listeria monocytogenes Sequence Type 87 in China.</title>
        <authorList>
            <person name="Wang Y."/>
        </authorList>
    </citation>
    <scope>NUCLEOTIDE SEQUENCE [LARGE SCALE GENOMIC DNA]</scope>
    <source>
        <strain evidence="38 60">ICDC_LM1523</strain>
    </source>
</reference>
<dbReference type="EMBL" id="DAAEEB010000010">
    <property type="protein sequence ID" value="HAA8054031.1"/>
    <property type="molecule type" value="Genomic_DNA"/>
</dbReference>
<dbReference type="EMBL" id="AALAQH010000001">
    <property type="protein sequence ID" value="ECX6923115.1"/>
    <property type="molecule type" value="Genomic_DNA"/>
</dbReference>
<evidence type="ECO:0000313" key="48">
    <source>
        <dbReference type="Proteomes" id="UP000354255"/>
    </source>
</evidence>
<evidence type="ECO:0000313" key="3">
    <source>
        <dbReference type="EMBL" id="EAC5548842.1"/>
    </source>
</evidence>
<evidence type="ECO:0000313" key="10">
    <source>
        <dbReference type="EMBL" id="EAE1337866.1"/>
    </source>
</evidence>
<evidence type="ECO:0000313" key="36">
    <source>
        <dbReference type="EMBL" id="HAC1754296.1"/>
    </source>
</evidence>
<evidence type="ECO:0000313" key="4">
    <source>
        <dbReference type="EMBL" id="EAC7480839.1"/>
    </source>
</evidence>
<dbReference type="Proteomes" id="UP000548278">
    <property type="component" value="Unassembled WGS sequence"/>
</dbReference>
<dbReference type="EMBL" id="AABATR010000001">
    <property type="protein sequence ID" value="EAG1892708.1"/>
    <property type="molecule type" value="Genomic_DNA"/>
</dbReference>
<evidence type="ECO:0000313" key="33">
    <source>
        <dbReference type="EMBL" id="EDP8515366.1"/>
    </source>
</evidence>
<evidence type="ECO:0000313" key="49">
    <source>
        <dbReference type="Proteomes" id="UP000358545"/>
    </source>
</evidence>
<dbReference type="EMBL" id="DABJAN010000001">
    <property type="protein sequence ID" value="HAJ9592692.1"/>
    <property type="molecule type" value="Genomic_DNA"/>
</dbReference>
<dbReference type="Proteomes" id="UP000478704">
    <property type="component" value="Unassembled WGS sequence"/>
</dbReference>
<dbReference type="EMBL" id="AAAIXK010000001">
    <property type="protein sequence ID" value="EAC5548842.1"/>
    <property type="molecule type" value="Genomic_DNA"/>
</dbReference>
<dbReference type="Proteomes" id="UP000540117">
    <property type="component" value="Unassembled WGS sequence"/>
</dbReference>
<dbReference type="EMBL" id="JACAVN010000003">
    <property type="protein sequence ID" value="NYA01340.1"/>
    <property type="molecule type" value="Genomic_DNA"/>
</dbReference>
<dbReference type="InterPro" id="IPR021359">
    <property type="entry name" value="DUF2812"/>
</dbReference>
<dbReference type="Proteomes" id="UP000345329">
    <property type="component" value="Unassembled WGS sequence"/>
</dbReference>
<dbReference type="EMBL" id="AABGHY010000012">
    <property type="protein sequence ID" value="EAH3295447.1"/>
    <property type="molecule type" value="Genomic_DNA"/>
</dbReference>
<dbReference type="EMBL" id="AABDGJ010000009">
    <property type="protein sequence ID" value="EAG6991304.1"/>
    <property type="molecule type" value="Genomic_DNA"/>
</dbReference>
<evidence type="ECO:0000313" key="65">
    <source>
        <dbReference type="Proteomes" id="UP000481141"/>
    </source>
</evidence>
<evidence type="ECO:0000313" key="27">
    <source>
        <dbReference type="EMBL" id="ECB9513842.1"/>
    </source>
</evidence>
<evidence type="ECO:0000313" key="20">
    <source>
        <dbReference type="EMBL" id="EAG6991304.1"/>
    </source>
</evidence>
<dbReference type="EMBL" id="AAAQQZ010000001">
    <property type="protein sequence ID" value="EAE1337866.1"/>
    <property type="molecule type" value="Genomic_DNA"/>
</dbReference>
<evidence type="ECO:0000313" key="23">
    <source>
        <dbReference type="EMBL" id="EAH2283248.1"/>
    </source>
</evidence>
<evidence type="ECO:0000313" key="41">
    <source>
        <dbReference type="EMBL" id="RKA10512.1"/>
    </source>
</evidence>
<dbReference type="Proteomes" id="UP000403352">
    <property type="component" value="Unassembled WGS sequence"/>
</dbReference>
<evidence type="ECO:0000313" key="51">
    <source>
        <dbReference type="Proteomes" id="UP000368512"/>
    </source>
</evidence>
<dbReference type="EMBL" id="AABAYG010000001">
    <property type="protein sequence ID" value="EAG2243865.1"/>
    <property type="molecule type" value="Genomic_DNA"/>
</dbReference>
<dbReference type="Proteomes" id="UP000272537">
    <property type="component" value="Unassembled WGS sequence"/>
</dbReference>
<evidence type="ECO:0000313" key="32">
    <source>
        <dbReference type="EMBL" id="EDO0986797.1"/>
    </source>
</evidence>
<evidence type="ECO:0000313" key="39">
    <source>
        <dbReference type="EMBL" id="NYA01340.1"/>
    </source>
</evidence>
<dbReference type="Proteomes" id="UP000530452">
    <property type="component" value="Unassembled WGS sequence"/>
</dbReference>
<evidence type="ECO:0000313" key="35">
    <source>
        <dbReference type="EMBL" id="HAC0013047.1"/>
    </source>
</evidence>
<dbReference type="EMBL" id="QDAY01000001">
    <property type="protein sequence ID" value="KAA9453810.1"/>
    <property type="molecule type" value="Genomic_DNA"/>
</dbReference>
<dbReference type="Proteomes" id="UP000525850">
    <property type="component" value="Unassembled WGS sequence"/>
</dbReference>
<dbReference type="Proteomes" id="UP000481141">
    <property type="component" value="Unassembled WGS sequence"/>
</dbReference>
<dbReference type="EMBL" id="AAAMZD010000001">
    <property type="protein sequence ID" value="EAD3791192.1"/>
    <property type="molecule type" value="Genomic_DNA"/>
</dbReference>
<feature type="transmembrane region" description="Helical" evidence="1">
    <location>
        <begin position="121"/>
        <end position="140"/>
    </location>
</feature>
<dbReference type="Proteomes" id="UP000339309">
    <property type="component" value="Unassembled WGS sequence"/>
</dbReference>
<evidence type="ECO:0000313" key="63">
    <source>
        <dbReference type="Proteomes" id="UP000478682"/>
    </source>
</evidence>
<dbReference type="Proteomes" id="UP000527632">
    <property type="component" value="Unassembled WGS sequence"/>
</dbReference>
<dbReference type="Proteomes" id="UP000354255">
    <property type="component" value="Unassembled WGS sequence"/>
</dbReference>
<evidence type="ECO:0000313" key="42">
    <source>
        <dbReference type="Proteomes" id="UP000272537"/>
    </source>
</evidence>
<dbReference type="RefSeq" id="WP_003724744.1">
    <property type="nucleotide sequence ID" value="NC_021824.1"/>
</dbReference>
<dbReference type="AlphaFoldDB" id="A0A0B8QUW8"/>
<evidence type="ECO:0000313" key="8">
    <source>
        <dbReference type="EMBL" id="EAD5774139.1"/>
    </source>
</evidence>
<evidence type="ECO:0000313" key="54">
    <source>
        <dbReference type="Proteomes" id="UP000389283"/>
    </source>
</evidence>
<reference evidence="46 52" key="6">
    <citation type="submission" date="2019-02" db="EMBL/GenBank/DDBJ databases">
        <authorList>
            <consortium name="GenomeTrakr: Next Generation Sequencing Network for Food Pathogen Tracability"/>
        </authorList>
    </citation>
    <scope>NUCLEOTIDE SEQUENCE [LARGE SCALE GENOMIC DNA]</scope>
    <source>
        <strain evidence="4 51">CFSAN008042</strain>
        <strain evidence="30 59">CFSAN102901</strain>
        <strain evidence="10 53">FDA00006494</strain>
        <strain evidence="3 50">FDA00007096</strain>
        <strain evidence="6 56">FDA00008584</strain>
        <strain evidence="16">FDA00011243</strain>
        <strain evidence="9 46">FDA00013853</strain>
        <strain evidence="28 54">FDA00014370</strain>
        <strain evidence="27 55">FDA00014392</strain>
        <strain evidence="33">FDA00015054</strain>
        <strain evidence="18 71">FDA1005580-S054-001</strain>
        <strain evidence="64">FDA1090798-S029-001</strain>
        <strain evidence="65">FDA956581-098-004</strain>
        <strain evidence="17 67">FDA960927-006-004</strain>
        <strain evidence="19 75">FLAG-38921</strain>
        <strain evidence="29 58">FLAG-51482A</strain>
        <strain evidence="15 44">FLAG-54356</strain>
        <strain evidence="8 52">FSIS31901579</strain>
        <strain evidence="25 68">LS1344</strain>
        <strain evidence="31 61">OSF101448</strain>
        <strain evidence="7 47">VA-WGS-00405</strain>
    </source>
</reference>
<evidence type="ECO:0000313" key="9">
    <source>
        <dbReference type="EMBL" id="EAD5784977.1"/>
    </source>
</evidence>
<evidence type="ECO:0000313" key="44">
    <source>
        <dbReference type="Proteomes" id="UP000337746"/>
    </source>
</evidence>
<dbReference type="EMBL" id="AABBYJ010000001">
    <property type="protein sequence ID" value="EAG4330123.1"/>
    <property type="molecule type" value="Genomic_DNA"/>
</dbReference>
<evidence type="ECO:0000313" key="71">
    <source>
        <dbReference type="Proteomes" id="UP000540117"/>
    </source>
</evidence>
<evidence type="ECO:0000313" key="21">
    <source>
        <dbReference type="EMBL" id="EAG9388274.1"/>
    </source>
</evidence>
<dbReference type="Proteomes" id="UP000427828">
    <property type="component" value="Unassembled WGS sequence"/>
</dbReference>
<dbReference type="Proteomes" id="UP000843775">
    <property type="component" value="Unassembled WGS sequence"/>
</dbReference>
<dbReference type="EMBL" id="AABFVG010000012">
    <property type="protein sequence ID" value="EAH2283248.1"/>
    <property type="molecule type" value="Genomic_DNA"/>
</dbReference>
<evidence type="ECO:0000313" key="37">
    <source>
        <dbReference type="EMBL" id="HAJ9592692.1"/>
    </source>
</evidence>
<evidence type="ECO:0000313" key="69">
    <source>
        <dbReference type="Proteomes" id="UP000530452"/>
    </source>
</evidence>
<name>A0A0B8QUW8_LISMN</name>
<dbReference type="EMBL" id="DAAJCS010000005">
    <property type="protein sequence ID" value="HAC0013047.1"/>
    <property type="molecule type" value="Genomic_DNA"/>
</dbReference>
<dbReference type="Proteomes" id="UP000455569">
    <property type="component" value="Unassembled WGS sequence"/>
</dbReference>
<evidence type="ECO:0000313" key="70">
    <source>
        <dbReference type="Proteomes" id="UP000533021"/>
    </source>
</evidence>
<dbReference type="EMBL" id="AANCRK010000001">
    <property type="protein sequence ID" value="EDN7714257.1"/>
    <property type="molecule type" value="Genomic_DNA"/>
</dbReference>
<dbReference type="Proteomes" id="UP000546397">
    <property type="component" value="Unassembled WGS sequence"/>
</dbReference>
<dbReference type="EMBL" id="DAAJZA010000003">
    <property type="protein sequence ID" value="HAC1754296.1"/>
    <property type="molecule type" value="Genomic_DNA"/>
</dbReference>
<dbReference type="EMBL" id="AABGUK010000001">
    <property type="protein sequence ID" value="EAH4240463.1"/>
    <property type="molecule type" value="Genomic_DNA"/>
</dbReference>
<evidence type="ECO:0000313" key="13">
    <source>
        <dbReference type="EMBL" id="EAG0867941.1"/>
    </source>
</evidence>
<evidence type="ECO:0000313" key="53">
    <source>
        <dbReference type="Proteomes" id="UP000379076"/>
    </source>
</evidence>
<dbReference type="EMBL" id="AABEMN010000019">
    <property type="protein sequence ID" value="EAG9520591.1"/>
    <property type="molecule type" value="Genomic_DNA"/>
</dbReference>
<dbReference type="Proteomes" id="UP000398321">
    <property type="component" value="Unassembled WGS sequence"/>
</dbReference>
<dbReference type="Proteomes" id="UP000376505">
    <property type="component" value="Unassembled WGS sequence"/>
</dbReference>
<evidence type="ECO:0000313" key="22">
    <source>
        <dbReference type="EMBL" id="EAG9520591.1"/>
    </source>
</evidence>
<dbReference type="Proteomes" id="UP000336166">
    <property type="component" value="Unassembled WGS sequence"/>
</dbReference>
<dbReference type="EMBL" id="AANDSR010000001">
    <property type="protein sequence ID" value="EDN9835042.1"/>
    <property type="molecule type" value="Genomic_DNA"/>
</dbReference>
<dbReference type="Proteomes" id="UP000467536">
    <property type="component" value="Unassembled WGS sequence"/>
</dbReference>
<dbReference type="Pfam" id="PF11193">
    <property type="entry name" value="DUF2812"/>
    <property type="match status" value="1"/>
</dbReference>
<reference evidence="40 79" key="1">
    <citation type="submission" date="2016-09" db="EMBL/GenBank/DDBJ databases">
        <title>100K Listeria isolates.</title>
        <authorList>
            <person name="Chen P."/>
            <person name="Weimer B.C."/>
            <person name="Kong N."/>
            <person name="Huang B."/>
        </authorList>
    </citation>
    <scope>NUCLEOTIDE SEQUENCE [LARGE SCALE GENOMIC DNA]</scope>
    <source>
        <strain evidence="40 79">BCW_2383</strain>
    </source>
</reference>
<evidence type="ECO:0000313" key="6">
    <source>
        <dbReference type="EMBL" id="EAD1183496.1"/>
    </source>
</evidence>
<evidence type="ECO:0000313" key="75">
    <source>
        <dbReference type="Proteomes" id="UP000566721"/>
    </source>
</evidence>